<dbReference type="InterPro" id="IPR034178">
    <property type="entry name" value="IBD"/>
</dbReference>
<comment type="cofactor">
    <cofactor evidence="1 9">
        <name>FAD</name>
        <dbReference type="ChEBI" id="CHEBI:57692"/>
    </cofactor>
</comment>
<evidence type="ECO:0000256" key="4">
    <source>
        <dbReference type="ARBA" id="ARBA00022456"/>
    </source>
</evidence>
<keyword evidence="14" id="KW-1185">Reference proteome</keyword>
<evidence type="ECO:0000259" key="12">
    <source>
        <dbReference type="Pfam" id="PF02771"/>
    </source>
</evidence>
<dbReference type="RefSeq" id="WP_037454984.1">
    <property type="nucleotide sequence ID" value="NZ_AVFL01000013.1"/>
</dbReference>
<dbReference type="FunFam" id="2.40.110.10:FF:000001">
    <property type="entry name" value="Acyl-CoA dehydrogenase, mitochondrial"/>
    <property type="match status" value="1"/>
</dbReference>
<protein>
    <submittedName>
        <fullName evidence="13">Acyl-CoA dehydrogenase</fullName>
    </submittedName>
</protein>
<evidence type="ECO:0000256" key="9">
    <source>
        <dbReference type="RuleBase" id="RU362125"/>
    </source>
</evidence>
<dbReference type="PROSITE" id="PS00073">
    <property type="entry name" value="ACYL_COA_DH_2"/>
    <property type="match status" value="1"/>
</dbReference>
<evidence type="ECO:0000259" key="11">
    <source>
        <dbReference type="Pfam" id="PF02770"/>
    </source>
</evidence>
<keyword evidence="5 9" id="KW-0285">Flavoprotein</keyword>
<proteinExistence type="inferred from homology"/>
<evidence type="ECO:0000256" key="8">
    <source>
        <dbReference type="PIRSR" id="PIRSR634178-1"/>
    </source>
</evidence>
<dbReference type="Gene3D" id="1.10.540.10">
    <property type="entry name" value="Acyl-CoA dehydrogenase/oxidase, N-terminal domain"/>
    <property type="match status" value="1"/>
</dbReference>
<evidence type="ECO:0000256" key="5">
    <source>
        <dbReference type="ARBA" id="ARBA00022630"/>
    </source>
</evidence>
<evidence type="ECO:0000256" key="1">
    <source>
        <dbReference type="ARBA" id="ARBA00001974"/>
    </source>
</evidence>
<accession>W9H316</accession>
<dbReference type="InterPro" id="IPR046373">
    <property type="entry name" value="Acyl-CoA_Oxase/DH_mid-dom_sf"/>
</dbReference>
<dbReference type="AlphaFoldDB" id="W9H316"/>
<dbReference type="PANTHER" id="PTHR43831">
    <property type="entry name" value="ISOBUTYRYL-COA DEHYDROGENASE"/>
    <property type="match status" value="1"/>
</dbReference>
<dbReference type="GO" id="GO:0050660">
    <property type="term" value="F:flavin adenine dinucleotide binding"/>
    <property type="evidence" value="ECO:0007669"/>
    <property type="project" value="InterPro"/>
</dbReference>
<evidence type="ECO:0000313" key="14">
    <source>
        <dbReference type="Proteomes" id="UP000019486"/>
    </source>
</evidence>
<keyword evidence="6 9" id="KW-0274">FAD</keyword>
<feature type="domain" description="Acyl-CoA oxidase/dehydrogenase middle" evidence="11">
    <location>
        <begin position="122"/>
        <end position="215"/>
    </location>
</feature>
<evidence type="ECO:0000313" key="13">
    <source>
        <dbReference type="EMBL" id="EWY39176.1"/>
    </source>
</evidence>
<dbReference type="Pfam" id="PF02771">
    <property type="entry name" value="Acyl-CoA_dh_N"/>
    <property type="match status" value="1"/>
</dbReference>
<evidence type="ECO:0000256" key="6">
    <source>
        <dbReference type="ARBA" id="ARBA00022827"/>
    </source>
</evidence>
<keyword evidence="4" id="KW-0101">Branched-chain amino acid catabolism</keyword>
<dbReference type="GO" id="GO:0009083">
    <property type="term" value="P:branched-chain amino acid catabolic process"/>
    <property type="evidence" value="ECO:0007669"/>
    <property type="project" value="UniProtKB-KW"/>
</dbReference>
<sequence length="379" mass="41373">MDFDLSEDQRAFQETARGFATEHMAPHAGDWDENQIFPVDTLRHAAELGFAGIYCRDDFGGSGLSRLDAAVIFEELAAGCVSTAAYLSIHNMASWMIDTFGDEAQRGRWLPRLTSMEHFASYCLTEPGAGSDAASLKTRAERDGDHYVLNGSKAFISGGGVADIYVVMVRTGEPGPKGISCVVVEKGTPGLSFGKKERKLGWNSQPTAAVIFDDCRVPVANRLGAEGDGFRIAMKGLDGGRLNISACSLGGARACLELARDHMNVRQQFGRKLADFQALQFRLADMATELEAARLMVHRGAAKLDDGGSEATLYCAMAKRFATDAGFKICNEALQLHGGYGYIREYPVERYLRDVRVHQILEGTNEIMRLIIARRLLSA</sequence>
<keyword evidence="7 9" id="KW-0560">Oxidoreductase</keyword>
<dbReference type="InterPro" id="IPR036250">
    <property type="entry name" value="AcylCo_DH-like_C"/>
</dbReference>
<dbReference type="EMBL" id="AVFL01000013">
    <property type="protein sequence ID" value="EWY39176.1"/>
    <property type="molecule type" value="Genomic_DNA"/>
</dbReference>
<dbReference type="InterPro" id="IPR037069">
    <property type="entry name" value="AcylCoA_DH/ox_N_sf"/>
</dbReference>
<evidence type="ECO:0000256" key="7">
    <source>
        <dbReference type="ARBA" id="ARBA00023002"/>
    </source>
</evidence>
<dbReference type="PANTHER" id="PTHR43831:SF1">
    <property type="entry name" value="ISOBUTYRYL-COA DEHYDROGENASE, MITOCHONDRIAL"/>
    <property type="match status" value="1"/>
</dbReference>
<reference evidence="13 14" key="1">
    <citation type="submission" date="2013-08" db="EMBL/GenBank/DDBJ databases">
        <title>The genome sequence of Skermanella stibiiresistens.</title>
        <authorList>
            <person name="Zhu W."/>
            <person name="Wang G."/>
        </authorList>
    </citation>
    <scope>NUCLEOTIDE SEQUENCE [LARGE SCALE GENOMIC DNA]</scope>
    <source>
        <strain evidence="13 14">SB22</strain>
    </source>
</reference>
<dbReference type="PIRSF" id="PIRSF016578">
    <property type="entry name" value="HsaA"/>
    <property type="match status" value="1"/>
</dbReference>
<feature type="active site" description="Proton acceptor" evidence="8">
    <location>
        <position position="362"/>
    </location>
</feature>
<dbReference type="OrthoDB" id="5510711at2"/>
<organism evidence="13 14">
    <name type="scientific">Skermanella stibiiresistens SB22</name>
    <dbReference type="NCBI Taxonomy" id="1385369"/>
    <lineage>
        <taxon>Bacteria</taxon>
        <taxon>Pseudomonadati</taxon>
        <taxon>Pseudomonadota</taxon>
        <taxon>Alphaproteobacteria</taxon>
        <taxon>Rhodospirillales</taxon>
        <taxon>Azospirillaceae</taxon>
        <taxon>Skermanella</taxon>
    </lineage>
</organism>
<dbReference type="SUPFAM" id="SSF47203">
    <property type="entry name" value="Acyl-CoA dehydrogenase C-terminal domain-like"/>
    <property type="match status" value="1"/>
</dbReference>
<dbReference type="InterPro" id="IPR006091">
    <property type="entry name" value="Acyl-CoA_Oxase/DH_mid-dom"/>
</dbReference>
<dbReference type="CDD" id="cd01162">
    <property type="entry name" value="IBD"/>
    <property type="match status" value="1"/>
</dbReference>
<dbReference type="Pfam" id="PF02770">
    <property type="entry name" value="Acyl-CoA_dh_M"/>
    <property type="match status" value="1"/>
</dbReference>
<dbReference type="InterPro" id="IPR009100">
    <property type="entry name" value="AcylCoA_DH/oxidase_NM_dom_sf"/>
</dbReference>
<dbReference type="PROSITE" id="PS00072">
    <property type="entry name" value="ACYL_COA_DH_1"/>
    <property type="match status" value="1"/>
</dbReference>
<dbReference type="PATRIC" id="fig|1385369.3.peg.3694"/>
<evidence type="ECO:0000256" key="2">
    <source>
        <dbReference type="ARBA" id="ARBA00005109"/>
    </source>
</evidence>
<dbReference type="Pfam" id="PF00441">
    <property type="entry name" value="Acyl-CoA_dh_1"/>
    <property type="match status" value="1"/>
</dbReference>
<dbReference type="GO" id="GO:0003995">
    <property type="term" value="F:acyl-CoA dehydrogenase activity"/>
    <property type="evidence" value="ECO:0007669"/>
    <property type="project" value="InterPro"/>
</dbReference>
<dbReference type="SUPFAM" id="SSF56645">
    <property type="entry name" value="Acyl-CoA dehydrogenase NM domain-like"/>
    <property type="match status" value="1"/>
</dbReference>
<dbReference type="STRING" id="1385369.N825_07535"/>
<evidence type="ECO:0000256" key="3">
    <source>
        <dbReference type="ARBA" id="ARBA00009347"/>
    </source>
</evidence>
<dbReference type="InterPro" id="IPR009075">
    <property type="entry name" value="AcylCo_DH/oxidase_C"/>
</dbReference>
<dbReference type="Proteomes" id="UP000019486">
    <property type="component" value="Unassembled WGS sequence"/>
</dbReference>
<name>W9H316_9PROT</name>
<dbReference type="InterPro" id="IPR006089">
    <property type="entry name" value="Acyl-CoA_DH_CS"/>
</dbReference>
<dbReference type="InterPro" id="IPR052547">
    <property type="entry name" value="Mito_Isobutyryl-CoADH"/>
</dbReference>
<comment type="caution">
    <text evidence="13">The sequence shown here is derived from an EMBL/GenBank/DDBJ whole genome shotgun (WGS) entry which is preliminary data.</text>
</comment>
<comment type="similarity">
    <text evidence="3 9">Belongs to the acyl-CoA dehydrogenase family.</text>
</comment>
<dbReference type="FunFam" id="1.20.140.10:FF:000001">
    <property type="entry name" value="Acyl-CoA dehydrogenase"/>
    <property type="match status" value="1"/>
</dbReference>
<feature type="domain" description="Acyl-CoA dehydrogenase/oxidase C-terminal" evidence="10">
    <location>
        <begin position="227"/>
        <end position="377"/>
    </location>
</feature>
<dbReference type="Gene3D" id="2.40.110.10">
    <property type="entry name" value="Butyryl-CoA Dehydrogenase, subunit A, domain 2"/>
    <property type="match status" value="1"/>
</dbReference>
<gene>
    <name evidence="13" type="ORF">N825_07535</name>
</gene>
<dbReference type="InterPro" id="IPR013786">
    <property type="entry name" value="AcylCoA_DH/ox_N"/>
</dbReference>
<dbReference type="GO" id="GO:0006629">
    <property type="term" value="P:lipid metabolic process"/>
    <property type="evidence" value="ECO:0007669"/>
    <property type="project" value="InterPro"/>
</dbReference>
<dbReference type="Gene3D" id="1.20.140.10">
    <property type="entry name" value="Butyryl-CoA Dehydrogenase, subunit A, domain 3"/>
    <property type="match status" value="1"/>
</dbReference>
<comment type="pathway">
    <text evidence="2">Amino-acid degradation; L-valine degradation.</text>
</comment>
<feature type="domain" description="Acyl-CoA dehydrogenase/oxidase N-terminal" evidence="12">
    <location>
        <begin position="6"/>
        <end position="117"/>
    </location>
</feature>
<evidence type="ECO:0000259" key="10">
    <source>
        <dbReference type="Pfam" id="PF00441"/>
    </source>
</evidence>